<accession>X7FF23</accession>
<dbReference type="STRING" id="1449351.RISW2_07270"/>
<keyword evidence="5" id="KW-1185">Reference proteome</keyword>
<dbReference type="GO" id="GO:0006935">
    <property type="term" value="P:chemotaxis"/>
    <property type="evidence" value="ECO:0007669"/>
    <property type="project" value="UniProtKB-UniRule"/>
</dbReference>
<dbReference type="HAMAP" id="MF_01440">
    <property type="entry name" value="CheD"/>
    <property type="match status" value="1"/>
</dbReference>
<dbReference type="Proteomes" id="UP000023430">
    <property type="component" value="Unassembled WGS sequence"/>
</dbReference>
<dbReference type="PATRIC" id="fig|1449351.3.peg.253"/>
<dbReference type="SUPFAM" id="SSF64438">
    <property type="entry name" value="CNF1/YfiH-like putative cysteine hydrolases"/>
    <property type="match status" value="1"/>
</dbReference>
<comment type="caution">
    <text evidence="4">The sequence shown here is derived from an EMBL/GenBank/DDBJ whole genome shotgun (WGS) entry which is preliminary data.</text>
</comment>
<dbReference type="EMBL" id="JAME01000002">
    <property type="protein sequence ID" value="ETX30609.1"/>
    <property type="molecule type" value="Genomic_DNA"/>
</dbReference>
<keyword evidence="2 3" id="KW-0378">Hydrolase</keyword>
<evidence type="ECO:0000256" key="1">
    <source>
        <dbReference type="ARBA" id="ARBA00022500"/>
    </source>
</evidence>
<organism evidence="4 5">
    <name type="scientific">Roseivivax isoporae LMG 25204</name>
    <dbReference type="NCBI Taxonomy" id="1449351"/>
    <lineage>
        <taxon>Bacteria</taxon>
        <taxon>Pseudomonadati</taxon>
        <taxon>Pseudomonadota</taxon>
        <taxon>Alphaproteobacteria</taxon>
        <taxon>Rhodobacterales</taxon>
        <taxon>Roseobacteraceae</taxon>
        <taxon>Roseivivax</taxon>
    </lineage>
</organism>
<gene>
    <name evidence="3" type="primary">cheD</name>
    <name evidence="4" type="ORF">RISW2_07270</name>
</gene>
<evidence type="ECO:0000256" key="2">
    <source>
        <dbReference type="ARBA" id="ARBA00022801"/>
    </source>
</evidence>
<dbReference type="InterPro" id="IPR038592">
    <property type="entry name" value="CheD-like_sf"/>
</dbReference>
<dbReference type="EC" id="3.5.1.44" evidence="3"/>
<comment type="catalytic activity">
    <reaction evidence="3">
        <text>L-glutaminyl-[protein] + H2O = L-glutamyl-[protein] + NH4(+)</text>
        <dbReference type="Rhea" id="RHEA:16441"/>
        <dbReference type="Rhea" id="RHEA-COMP:10207"/>
        <dbReference type="Rhea" id="RHEA-COMP:10208"/>
        <dbReference type="ChEBI" id="CHEBI:15377"/>
        <dbReference type="ChEBI" id="CHEBI:28938"/>
        <dbReference type="ChEBI" id="CHEBI:29973"/>
        <dbReference type="ChEBI" id="CHEBI:30011"/>
        <dbReference type="EC" id="3.5.1.44"/>
    </reaction>
</comment>
<sequence length="163" mass="17393">MVQGEYEVTDDPGVVLSTLLGSCVATCLCDPVARVGGMNHFLLAEGDGSGRFDERYGTYAMEVLINALLKRGARKSRLEAKLFGGAAMAGRMARIGESNCAFALNFLETEAIRLVSSSLGGERARRIRYVPTTGHARLLFVRDELPPLSAAPAGAPQGDVTLF</sequence>
<reference evidence="4 5" key="1">
    <citation type="submission" date="2014-01" db="EMBL/GenBank/DDBJ databases">
        <title>Roseivivax isoporae LMG 25204 Genome Sequencing.</title>
        <authorList>
            <person name="Lai Q."/>
            <person name="Li G."/>
            <person name="Shao Z."/>
        </authorList>
    </citation>
    <scope>NUCLEOTIDE SEQUENCE [LARGE SCALE GENOMIC DNA]</scope>
    <source>
        <strain evidence="4 5">LMG 25204</strain>
    </source>
</reference>
<dbReference type="Gene3D" id="3.30.1330.200">
    <property type="match status" value="1"/>
</dbReference>
<dbReference type="InterPro" id="IPR011324">
    <property type="entry name" value="Cytotoxic_necrot_fac-like_cat"/>
</dbReference>
<name>X7FF23_9RHOB</name>
<evidence type="ECO:0000313" key="4">
    <source>
        <dbReference type="EMBL" id="ETX30609.1"/>
    </source>
</evidence>
<protein>
    <recommendedName>
        <fullName evidence="3">Probable chemoreceptor glutamine deamidase CheD</fullName>
        <ecNumber evidence="3">3.5.1.44</ecNumber>
    </recommendedName>
</protein>
<dbReference type="AlphaFoldDB" id="X7FF23"/>
<dbReference type="PANTHER" id="PTHR35147">
    <property type="entry name" value="CHEMORECEPTOR GLUTAMINE DEAMIDASE CHED-RELATED"/>
    <property type="match status" value="1"/>
</dbReference>
<dbReference type="InterPro" id="IPR005659">
    <property type="entry name" value="Chemorcpt_Glu_NH3ase_CheD"/>
</dbReference>
<comment type="function">
    <text evidence="3">Probably deamidates glutamine residues to glutamate on methyl-accepting chemotaxis receptors (MCPs), playing an important role in chemotaxis.</text>
</comment>
<proteinExistence type="inferred from homology"/>
<evidence type="ECO:0000313" key="5">
    <source>
        <dbReference type="Proteomes" id="UP000023430"/>
    </source>
</evidence>
<dbReference type="CDD" id="cd16352">
    <property type="entry name" value="CheD"/>
    <property type="match status" value="1"/>
</dbReference>
<comment type="similarity">
    <text evidence="3">Belongs to the CheD family.</text>
</comment>
<keyword evidence="1 3" id="KW-0145">Chemotaxis</keyword>
<dbReference type="PANTHER" id="PTHR35147:SF3">
    <property type="entry name" value="CHEMORECEPTOR GLUTAMINE DEAMIDASE CHED 1-RELATED"/>
    <property type="match status" value="1"/>
</dbReference>
<evidence type="ECO:0000256" key="3">
    <source>
        <dbReference type="HAMAP-Rule" id="MF_01440"/>
    </source>
</evidence>
<dbReference type="GO" id="GO:0050568">
    <property type="term" value="F:protein-glutamine glutaminase activity"/>
    <property type="evidence" value="ECO:0007669"/>
    <property type="project" value="UniProtKB-UniRule"/>
</dbReference>
<dbReference type="Pfam" id="PF03975">
    <property type="entry name" value="CheD"/>
    <property type="match status" value="1"/>
</dbReference>
<dbReference type="eggNOG" id="COG1871">
    <property type="taxonomic scope" value="Bacteria"/>
</dbReference>